<evidence type="ECO:0000313" key="1">
    <source>
        <dbReference type="EMBL" id="KAJ3990238.1"/>
    </source>
</evidence>
<protein>
    <submittedName>
        <fullName evidence="1">Uncharacterized protein</fullName>
    </submittedName>
</protein>
<feature type="non-terminal residue" evidence="1">
    <location>
        <position position="97"/>
    </location>
</feature>
<accession>A0AA38QAE5</accession>
<organism evidence="1 2">
    <name type="scientific">Lentinula detonsa</name>
    <dbReference type="NCBI Taxonomy" id="2804962"/>
    <lineage>
        <taxon>Eukaryota</taxon>
        <taxon>Fungi</taxon>
        <taxon>Dikarya</taxon>
        <taxon>Basidiomycota</taxon>
        <taxon>Agaricomycotina</taxon>
        <taxon>Agaricomycetes</taxon>
        <taxon>Agaricomycetidae</taxon>
        <taxon>Agaricales</taxon>
        <taxon>Marasmiineae</taxon>
        <taxon>Omphalotaceae</taxon>
        <taxon>Lentinula</taxon>
    </lineage>
</organism>
<dbReference type="EMBL" id="MU801892">
    <property type="protein sequence ID" value="KAJ3990238.1"/>
    <property type="molecule type" value="Genomic_DNA"/>
</dbReference>
<evidence type="ECO:0000313" key="2">
    <source>
        <dbReference type="Proteomes" id="UP001163850"/>
    </source>
</evidence>
<comment type="caution">
    <text evidence="1">The sequence shown here is derived from an EMBL/GenBank/DDBJ whole genome shotgun (WGS) entry which is preliminary data.</text>
</comment>
<name>A0AA38QAE5_9AGAR</name>
<proteinExistence type="predicted"/>
<reference evidence="1" key="1">
    <citation type="submission" date="2022-08" db="EMBL/GenBank/DDBJ databases">
        <authorList>
            <consortium name="DOE Joint Genome Institute"/>
            <person name="Min B."/>
            <person name="Riley R."/>
            <person name="Sierra-Patev S."/>
            <person name="Naranjo-Ortiz M."/>
            <person name="Looney B."/>
            <person name="Konkel Z."/>
            <person name="Slot J.C."/>
            <person name="Sakamoto Y."/>
            <person name="Steenwyk J.L."/>
            <person name="Rokas A."/>
            <person name="Carro J."/>
            <person name="Camarero S."/>
            <person name="Ferreira P."/>
            <person name="Molpeceres G."/>
            <person name="Ruiz-Duenas F.J."/>
            <person name="Serrano A."/>
            <person name="Henrissat B."/>
            <person name="Drula E."/>
            <person name="Hughes K.W."/>
            <person name="Mata J.L."/>
            <person name="Ishikawa N.K."/>
            <person name="Vargas-Isla R."/>
            <person name="Ushijima S."/>
            <person name="Smith C.A."/>
            <person name="Ahrendt S."/>
            <person name="Andreopoulos W."/>
            <person name="He G."/>
            <person name="Labutti K."/>
            <person name="Lipzen A."/>
            <person name="Ng V."/>
            <person name="Sandor L."/>
            <person name="Barry K."/>
            <person name="Martinez A.T."/>
            <person name="Xiao Y."/>
            <person name="Gibbons J.G."/>
            <person name="Terashima K."/>
            <person name="Hibbett D.S."/>
            <person name="Grigoriev I.V."/>
        </authorList>
    </citation>
    <scope>NUCLEOTIDE SEQUENCE</scope>
    <source>
        <strain evidence="1">TFB7829</strain>
    </source>
</reference>
<dbReference type="Proteomes" id="UP001163850">
    <property type="component" value="Unassembled WGS sequence"/>
</dbReference>
<feature type="non-terminal residue" evidence="1">
    <location>
        <position position="1"/>
    </location>
</feature>
<sequence length="97" mass="11019">DILFIFNAQHDCGSGDCKITSSNSFERQERIETQKPKKILHHSSSQRYFINMHALHNSNLLRDTLPRSLTEPIPLLTNRGVKHQELAAELQISGPAK</sequence>
<dbReference type="AlphaFoldDB" id="A0AA38QAE5"/>
<gene>
    <name evidence="1" type="ORF">F5890DRAFT_1388757</name>
</gene>